<dbReference type="Proteomes" id="UP000295064">
    <property type="component" value="Unassembled WGS sequence"/>
</dbReference>
<dbReference type="AlphaFoldDB" id="A0A4R6LGZ4"/>
<comment type="caution">
    <text evidence="1">The sequence shown here is derived from an EMBL/GenBank/DDBJ whole genome shotgun (WGS) entry which is preliminary data.</text>
</comment>
<protein>
    <recommendedName>
        <fullName evidence="3">Phage terminase small subunit</fullName>
    </recommendedName>
</protein>
<evidence type="ECO:0000313" key="1">
    <source>
        <dbReference type="EMBL" id="TDO77693.1"/>
    </source>
</evidence>
<accession>A0A4R6LGZ4</accession>
<sequence length="129" mass="14705">MSNTAAKNNEFLEKDRRVKEEKERLRAILEDLDIDSQRMDIAKSLIANAAFMAITLQDLQDEINANGVVSKYQNGENQWGTKQSPEASTYISLVNRHNAVMKQLLDLLPKEEVTNPENIIEKFEASRPD</sequence>
<dbReference type="EMBL" id="SNWX01000032">
    <property type="protein sequence ID" value="TDO77693.1"/>
    <property type="molecule type" value="Genomic_DNA"/>
</dbReference>
<name>A0A4R6LGZ4_9FIRM</name>
<evidence type="ECO:0000313" key="2">
    <source>
        <dbReference type="Proteomes" id="UP000295064"/>
    </source>
</evidence>
<evidence type="ECO:0008006" key="3">
    <source>
        <dbReference type="Google" id="ProtNLM"/>
    </source>
</evidence>
<gene>
    <name evidence="1" type="ORF">DFR79_13225</name>
</gene>
<proteinExistence type="predicted"/>
<organism evidence="1 2">
    <name type="scientific">Halanaerobium saccharolyticum</name>
    <dbReference type="NCBI Taxonomy" id="43595"/>
    <lineage>
        <taxon>Bacteria</taxon>
        <taxon>Bacillati</taxon>
        <taxon>Bacillota</taxon>
        <taxon>Clostridia</taxon>
        <taxon>Halanaerobiales</taxon>
        <taxon>Halanaerobiaceae</taxon>
        <taxon>Halanaerobium</taxon>
    </lineage>
</organism>
<dbReference type="OrthoDB" id="3196710at2"/>
<dbReference type="RefSeq" id="WP_133516076.1">
    <property type="nucleotide sequence ID" value="NZ_SNWX01000032.1"/>
</dbReference>
<reference evidence="1 2" key="1">
    <citation type="submission" date="2019-03" db="EMBL/GenBank/DDBJ databases">
        <title>Subsurface microbial communities from deep shales in Ohio and West Virginia, USA.</title>
        <authorList>
            <person name="Wrighton K."/>
        </authorList>
    </citation>
    <scope>NUCLEOTIDE SEQUENCE [LARGE SCALE GENOMIC DNA]</scope>
    <source>
        <strain evidence="1 2">MA284_T2</strain>
    </source>
</reference>